<dbReference type="STRING" id="87229.A0A4Z1KN34"/>
<dbReference type="InterPro" id="IPR005197">
    <property type="entry name" value="Glyco_hydro_71"/>
</dbReference>
<accession>A0A4Z1KN34</accession>
<reference evidence="2 3" key="1">
    <citation type="submission" date="2017-12" db="EMBL/GenBank/DDBJ databases">
        <title>Comparative genomics of Botrytis spp.</title>
        <authorList>
            <person name="Valero-Jimenez C.A."/>
            <person name="Tapia P."/>
            <person name="Veloso J."/>
            <person name="Silva-Moreno E."/>
            <person name="Staats M."/>
            <person name="Valdes J.H."/>
            <person name="Van Kan J.A.L."/>
        </authorList>
    </citation>
    <scope>NUCLEOTIDE SEQUENCE [LARGE SCALE GENOMIC DNA]</scope>
    <source>
        <strain evidence="2 3">MUCL3349</strain>
    </source>
</reference>
<evidence type="ECO:0000313" key="3">
    <source>
        <dbReference type="Proteomes" id="UP000297280"/>
    </source>
</evidence>
<comment type="caution">
    <text evidence="2">The sequence shown here is derived from an EMBL/GenBank/DDBJ whole genome shotgun (WGS) entry which is preliminary data.</text>
</comment>
<keyword evidence="3" id="KW-1185">Reference proteome</keyword>
<dbReference type="Gene3D" id="3.20.20.80">
    <property type="entry name" value="Glycosidases"/>
    <property type="match status" value="1"/>
</dbReference>
<sequence>MHLSVLTILASSSLISARHLPLHSLQSIRNAGLSGWSVQASTCPAGSTSCGDTAAGACCPSGMFCATPANSEVAACCPFAGECRSVIEAAPKCADASWNLWDGLDGNAFCCEVGLLGAYDHISHRAGTCVETVVKPTTSAVLRSTGTGCAATSSVVATTSAISTTITSAQKTSTVVSVKSTITSSASASTSASASPSASAYGSGSAKIVSENALAVAAPATKATSSKETSPTSSKDASSVVASSKSTSAIVTAAAAPTGKPVFFHYMIGGVNDAHCEQDILDAIALGVDAFALNLAVTLDSSHSWALNAVNSLFKHAQTHNFKLFFSFDMTGFNSPSQFIPILKTYVTNSAYYTYSGQPFVSTFNGGTSSFTFGQGSVNDGWKNEVQAVMTAAGHPIYLIPSFQDVAATSSFFTKYPTLNGTFNWNSWPTYSAGDSPVNTLNDSIYRKAAQAAGKGFMMGISPLQFKHIDSTQNWYRRGEANLEVRFAQVLSAQPDFIEFQTWNDAGESHYMGNTWREPLVSDTTPEALSSIDYDHRGYWQILKSFIKVWKEGKTNTETMYPTNGKDAQGTFWHHTLLKNGDCSGDSLGLGKPDGIGGVEDSVTAVVLVASGVQGLKGSISVGGKVLGTKNFEPGFNTMVVSNITTGAVSMSVMNAAGTVVVSGKGPLEVVNKANLCNYNFQVVGLS</sequence>
<dbReference type="CDD" id="cd11577">
    <property type="entry name" value="GH71"/>
    <property type="match status" value="1"/>
</dbReference>
<evidence type="ECO:0000313" key="2">
    <source>
        <dbReference type="EMBL" id="TGO86868.1"/>
    </source>
</evidence>
<feature type="chain" id="PRO_5021346380" description="Glycoside hydrolase family 71 protein" evidence="1">
    <location>
        <begin position="18"/>
        <end position="687"/>
    </location>
</feature>
<keyword evidence="1" id="KW-0732">Signal</keyword>
<organism evidence="2 3">
    <name type="scientific">Botrytis porri</name>
    <dbReference type="NCBI Taxonomy" id="87229"/>
    <lineage>
        <taxon>Eukaryota</taxon>
        <taxon>Fungi</taxon>
        <taxon>Dikarya</taxon>
        <taxon>Ascomycota</taxon>
        <taxon>Pezizomycotina</taxon>
        <taxon>Leotiomycetes</taxon>
        <taxon>Helotiales</taxon>
        <taxon>Sclerotiniaceae</taxon>
        <taxon>Botrytis</taxon>
    </lineage>
</organism>
<dbReference type="GO" id="GO:0051118">
    <property type="term" value="F:glucan endo-1,3-alpha-glucosidase activity"/>
    <property type="evidence" value="ECO:0007669"/>
    <property type="project" value="InterPro"/>
</dbReference>
<dbReference type="AlphaFoldDB" id="A0A4Z1KN34"/>
<dbReference type="Proteomes" id="UP000297280">
    <property type="component" value="Unassembled WGS sequence"/>
</dbReference>
<evidence type="ECO:0000256" key="1">
    <source>
        <dbReference type="SAM" id="SignalP"/>
    </source>
</evidence>
<proteinExistence type="predicted"/>
<feature type="signal peptide" evidence="1">
    <location>
        <begin position="1"/>
        <end position="17"/>
    </location>
</feature>
<dbReference type="Pfam" id="PF03659">
    <property type="entry name" value="Glyco_hydro_71"/>
    <property type="match status" value="1"/>
</dbReference>
<evidence type="ECO:0008006" key="4">
    <source>
        <dbReference type="Google" id="ProtNLM"/>
    </source>
</evidence>
<name>A0A4Z1KN34_9HELO</name>
<dbReference type="EMBL" id="PQXO01000269">
    <property type="protein sequence ID" value="TGO86868.1"/>
    <property type="molecule type" value="Genomic_DNA"/>
</dbReference>
<gene>
    <name evidence="2" type="ORF">BPOR_0270g00020</name>
</gene>
<protein>
    <recommendedName>
        <fullName evidence="4">Glycoside hydrolase family 71 protein</fullName>
    </recommendedName>
</protein>